<dbReference type="AlphaFoldDB" id="A0A498HXT2"/>
<accession>A0A498HXT2</accession>
<evidence type="ECO:0000256" key="3">
    <source>
        <dbReference type="ARBA" id="ARBA00012780"/>
    </source>
</evidence>
<dbReference type="Pfam" id="PF00332">
    <property type="entry name" value="Glyco_hydro_17"/>
    <property type="match status" value="1"/>
</dbReference>
<comment type="caution">
    <text evidence="11">The sequence shown here is derived from an EMBL/GenBank/DDBJ whole genome shotgun (WGS) entry which is preliminary data.</text>
</comment>
<dbReference type="Gene3D" id="3.20.20.80">
    <property type="entry name" value="Glycosidases"/>
    <property type="match status" value="1"/>
</dbReference>
<dbReference type="STRING" id="3750.A0A498HXT2"/>
<dbReference type="InterPro" id="IPR044965">
    <property type="entry name" value="Glyco_hydro_17_plant"/>
</dbReference>
<evidence type="ECO:0000256" key="10">
    <source>
        <dbReference type="SAM" id="SignalP"/>
    </source>
</evidence>
<gene>
    <name evidence="11" type="ORF">DVH24_029513</name>
</gene>
<evidence type="ECO:0000256" key="4">
    <source>
        <dbReference type="ARBA" id="ARBA00022801"/>
    </source>
</evidence>
<dbReference type="SUPFAM" id="SSF51445">
    <property type="entry name" value="(Trans)glycosidases"/>
    <property type="match status" value="1"/>
</dbReference>
<name>A0A498HXT2_MALDO</name>
<evidence type="ECO:0000256" key="9">
    <source>
        <dbReference type="RuleBase" id="RU004336"/>
    </source>
</evidence>
<dbReference type="GO" id="GO:0042973">
    <property type="term" value="F:glucan endo-1,3-beta-D-glucosidase activity"/>
    <property type="evidence" value="ECO:0007669"/>
    <property type="project" value="UniProtKB-EC"/>
</dbReference>
<dbReference type="EMBL" id="RDQH01000341">
    <property type="protein sequence ID" value="RXH74792.1"/>
    <property type="molecule type" value="Genomic_DNA"/>
</dbReference>
<feature type="chain" id="PRO_5019771841" description="glucan endo-1,3-beta-D-glucosidase" evidence="10">
    <location>
        <begin position="22"/>
        <end position="370"/>
    </location>
</feature>
<evidence type="ECO:0000256" key="6">
    <source>
        <dbReference type="ARBA" id="ARBA00033335"/>
    </source>
</evidence>
<sequence length="370" mass="40347">MAPLHWVAIVLSFVATIQNYAGHMEASADIGVCYGMLGNDLPSAPEVISLYKQYGIEKMRLFEPNTAALQALKGSNINITLDIRNQDLADLAASQDAVNSWFNTNVEPYLNDINFNFIAVGNEVIPGSLGGYVLPVMNYLQKILDDKNLHGIKVTTVLPGNALQSSYPPSSGAFTSEASSVLSGILSFLSAKGSPLMINVYPYFAYASDPTDVRLDYAQFTAKSAVVRDGSLSYYNLFDAMVDAFFAAMEKAGRGDVGVVVSESGWPSDGNGNFTTPKLAGTYNRNFVKHITSKVGTPKKPGAYIEGYIFAMFNENQKPSGVEQHWGLFYPNKQPVYPKVLHWIALILSFTATIHNYIGLIEVSPFNGMQ</sequence>
<dbReference type="GO" id="GO:0005975">
    <property type="term" value="P:carbohydrate metabolic process"/>
    <property type="evidence" value="ECO:0007669"/>
    <property type="project" value="InterPro"/>
</dbReference>
<dbReference type="InterPro" id="IPR017853">
    <property type="entry name" value="GH"/>
</dbReference>
<evidence type="ECO:0000256" key="8">
    <source>
        <dbReference type="RuleBase" id="RU004335"/>
    </source>
</evidence>
<feature type="signal peptide" evidence="10">
    <location>
        <begin position="1"/>
        <end position="21"/>
    </location>
</feature>
<evidence type="ECO:0000256" key="2">
    <source>
        <dbReference type="ARBA" id="ARBA00008773"/>
    </source>
</evidence>
<dbReference type="FunFam" id="3.20.20.80:FF:000010">
    <property type="entry name" value="glucan endo-1,3-beta-glucosidase, basic"/>
    <property type="match status" value="1"/>
</dbReference>
<keyword evidence="12" id="KW-1185">Reference proteome</keyword>
<protein>
    <recommendedName>
        <fullName evidence="3">glucan endo-1,3-beta-D-glucosidase</fullName>
        <ecNumber evidence="3">3.2.1.39</ecNumber>
    </recommendedName>
    <alternativeName>
        <fullName evidence="6">(1-&gt;3)-beta-glucan endohydrolase</fullName>
    </alternativeName>
    <alternativeName>
        <fullName evidence="7">Beta-1,3-endoglucanase</fullName>
    </alternativeName>
</protein>
<reference evidence="11 12" key="1">
    <citation type="submission" date="2018-10" db="EMBL/GenBank/DDBJ databases">
        <title>A high-quality apple genome assembly.</title>
        <authorList>
            <person name="Hu J."/>
        </authorList>
    </citation>
    <scope>NUCLEOTIDE SEQUENCE [LARGE SCALE GENOMIC DNA]</scope>
    <source>
        <strain evidence="12">cv. HFTH1</strain>
        <tissue evidence="11">Young leaf</tissue>
    </source>
</reference>
<dbReference type="PANTHER" id="PTHR32227">
    <property type="entry name" value="GLUCAN ENDO-1,3-BETA-GLUCOSIDASE BG1-RELATED-RELATED"/>
    <property type="match status" value="1"/>
</dbReference>
<evidence type="ECO:0000313" key="11">
    <source>
        <dbReference type="EMBL" id="RXH74792.1"/>
    </source>
</evidence>
<organism evidence="11 12">
    <name type="scientific">Malus domestica</name>
    <name type="common">Apple</name>
    <name type="synonym">Pyrus malus</name>
    <dbReference type="NCBI Taxonomy" id="3750"/>
    <lineage>
        <taxon>Eukaryota</taxon>
        <taxon>Viridiplantae</taxon>
        <taxon>Streptophyta</taxon>
        <taxon>Embryophyta</taxon>
        <taxon>Tracheophyta</taxon>
        <taxon>Spermatophyta</taxon>
        <taxon>Magnoliopsida</taxon>
        <taxon>eudicotyledons</taxon>
        <taxon>Gunneridae</taxon>
        <taxon>Pentapetalae</taxon>
        <taxon>rosids</taxon>
        <taxon>fabids</taxon>
        <taxon>Rosales</taxon>
        <taxon>Rosaceae</taxon>
        <taxon>Amygdaloideae</taxon>
        <taxon>Maleae</taxon>
        <taxon>Malus</taxon>
    </lineage>
</organism>
<dbReference type="InterPro" id="IPR000490">
    <property type="entry name" value="Glyco_hydro_17"/>
</dbReference>
<keyword evidence="5 9" id="KW-0326">Glycosidase</keyword>
<evidence type="ECO:0000256" key="7">
    <source>
        <dbReference type="ARBA" id="ARBA00033417"/>
    </source>
</evidence>
<dbReference type="EC" id="3.2.1.39" evidence="3"/>
<dbReference type="Proteomes" id="UP000290289">
    <property type="component" value="Chromosome 15"/>
</dbReference>
<keyword evidence="10" id="KW-0732">Signal</keyword>
<evidence type="ECO:0000256" key="5">
    <source>
        <dbReference type="ARBA" id="ARBA00023295"/>
    </source>
</evidence>
<evidence type="ECO:0000256" key="1">
    <source>
        <dbReference type="ARBA" id="ARBA00000382"/>
    </source>
</evidence>
<proteinExistence type="inferred from homology"/>
<comment type="catalytic activity">
    <reaction evidence="1">
        <text>Hydrolysis of (1-&gt;3)-beta-D-glucosidic linkages in (1-&gt;3)-beta-D-glucans.</text>
        <dbReference type="EC" id="3.2.1.39"/>
    </reaction>
</comment>
<comment type="similarity">
    <text evidence="2 8">Belongs to the glycosyl hydrolase 17 family.</text>
</comment>
<dbReference type="PROSITE" id="PS00587">
    <property type="entry name" value="GLYCOSYL_HYDROL_F17"/>
    <property type="match status" value="1"/>
</dbReference>
<keyword evidence="4 9" id="KW-0378">Hydrolase</keyword>
<evidence type="ECO:0000313" key="12">
    <source>
        <dbReference type="Proteomes" id="UP000290289"/>
    </source>
</evidence>